<gene>
    <name evidence="2" type="ORF">ACFQZS_15575</name>
</gene>
<keyword evidence="1" id="KW-0732">Signal</keyword>
<evidence type="ECO:0000256" key="1">
    <source>
        <dbReference type="SAM" id="SignalP"/>
    </source>
</evidence>
<evidence type="ECO:0000313" key="3">
    <source>
        <dbReference type="Proteomes" id="UP001596958"/>
    </source>
</evidence>
<keyword evidence="3" id="KW-1185">Reference proteome</keyword>
<protein>
    <submittedName>
        <fullName evidence="2">Uncharacterized protein</fullName>
    </submittedName>
</protein>
<organism evidence="2 3">
    <name type="scientific">Mucilaginibacter calamicampi</name>
    <dbReference type="NCBI Taxonomy" id="1302352"/>
    <lineage>
        <taxon>Bacteria</taxon>
        <taxon>Pseudomonadati</taxon>
        <taxon>Bacteroidota</taxon>
        <taxon>Sphingobacteriia</taxon>
        <taxon>Sphingobacteriales</taxon>
        <taxon>Sphingobacteriaceae</taxon>
        <taxon>Mucilaginibacter</taxon>
    </lineage>
</organism>
<sequence>MPPKLTILFFSAIFCLNTSKAQTFFELQSNFTQIDLPKYPSKVAVSLNHSNNEFEVAINKGKLTIIKKGNENTNCNLKLSNGTLVGIDNGEWGGQLLFKPNDGKKKNIEVHKGNIKFIFRYRDKIYFIESLAHLSISEGALFQLIPAKNGFSTTKLIDFGDAPLAFTIFNNKFLIATYDNFYTVSNFKKQLVVEKAFWDGLYPNSLAVLNDKDVFIGMRGGVAMLDLTTGSLKFYKYNYE</sequence>
<dbReference type="RefSeq" id="WP_377101847.1">
    <property type="nucleotide sequence ID" value="NZ_JBHTHU010000020.1"/>
</dbReference>
<name>A0ABW2Z1G6_9SPHI</name>
<comment type="caution">
    <text evidence="2">The sequence shown here is derived from an EMBL/GenBank/DDBJ whole genome shotgun (WGS) entry which is preliminary data.</text>
</comment>
<evidence type="ECO:0000313" key="2">
    <source>
        <dbReference type="EMBL" id="MFD0751572.1"/>
    </source>
</evidence>
<feature type="signal peptide" evidence="1">
    <location>
        <begin position="1"/>
        <end position="21"/>
    </location>
</feature>
<dbReference type="EMBL" id="JBHTHU010000020">
    <property type="protein sequence ID" value="MFD0751572.1"/>
    <property type="molecule type" value="Genomic_DNA"/>
</dbReference>
<reference evidence="3" key="1">
    <citation type="journal article" date="2019" name="Int. J. Syst. Evol. Microbiol.">
        <title>The Global Catalogue of Microorganisms (GCM) 10K type strain sequencing project: providing services to taxonomists for standard genome sequencing and annotation.</title>
        <authorList>
            <consortium name="The Broad Institute Genomics Platform"/>
            <consortium name="The Broad Institute Genome Sequencing Center for Infectious Disease"/>
            <person name="Wu L."/>
            <person name="Ma J."/>
        </authorList>
    </citation>
    <scope>NUCLEOTIDE SEQUENCE [LARGE SCALE GENOMIC DNA]</scope>
    <source>
        <strain evidence="3">CCUG 63418</strain>
    </source>
</reference>
<accession>A0ABW2Z1G6</accession>
<feature type="chain" id="PRO_5047147550" evidence="1">
    <location>
        <begin position="22"/>
        <end position="240"/>
    </location>
</feature>
<proteinExistence type="predicted"/>
<dbReference type="Proteomes" id="UP001596958">
    <property type="component" value="Unassembled WGS sequence"/>
</dbReference>